<dbReference type="EMBL" id="CWGJ01000019">
    <property type="protein sequence ID" value="CRX38749.1"/>
    <property type="molecule type" value="Genomic_DNA"/>
</dbReference>
<dbReference type="OrthoDB" id="9904751at2"/>
<evidence type="ECO:0000313" key="2">
    <source>
        <dbReference type="Proteomes" id="UP000220251"/>
    </source>
</evidence>
<protein>
    <submittedName>
        <fullName evidence="1">Uncharacterized protein</fullName>
    </submittedName>
</protein>
<organism evidence="1 2">
    <name type="scientific">Estrella lausannensis</name>
    <dbReference type="NCBI Taxonomy" id="483423"/>
    <lineage>
        <taxon>Bacteria</taxon>
        <taxon>Pseudomonadati</taxon>
        <taxon>Chlamydiota</taxon>
        <taxon>Chlamydiia</taxon>
        <taxon>Parachlamydiales</taxon>
        <taxon>Candidatus Criblamydiaceae</taxon>
        <taxon>Estrella</taxon>
    </lineage>
</organism>
<proteinExistence type="predicted"/>
<evidence type="ECO:0000313" key="1">
    <source>
        <dbReference type="EMBL" id="CRX38749.1"/>
    </source>
</evidence>
<name>A0A0H5DSJ0_9BACT</name>
<reference evidence="2" key="1">
    <citation type="submission" date="2015-06" db="EMBL/GenBank/DDBJ databases">
        <authorList>
            <person name="Bertelli C."/>
        </authorList>
    </citation>
    <scope>NUCLEOTIDE SEQUENCE [LARGE SCALE GENOMIC DNA]</scope>
    <source>
        <strain evidence="2">CRIB-30</strain>
    </source>
</reference>
<gene>
    <name evidence="1" type="ORF">ELAC_1413</name>
</gene>
<sequence length="246" mass="27417">MQGTGTWSLIGSLAWNTYETVSGYFAAKEKEDEVPPPDTFKLRNPLLTVISFGLLQYKPKGTKVQFIPNAIALQDPGVLTTATRTWNYYFDPKKGAGKEYLAQLKEDFRRAIEWYQPGIEEHARLRPIFLAAKMGLDSLSVTYAGSLVESFADSCKDMIDTALSHPKDPVVPQRVLSKKIKDLVSLDDGAIISGLFQKMAQEQGHISPQKELLCKATVDAVDKLVEGKIAELQKQIAQHMEEELTL</sequence>
<dbReference type="AlphaFoldDB" id="A0A0H5DSJ0"/>
<accession>A0A0H5DSJ0</accession>
<keyword evidence="2" id="KW-1185">Reference proteome</keyword>
<dbReference type="RefSeq" id="WP_098038613.1">
    <property type="nucleotide sequence ID" value="NZ_CWGJ01000019.1"/>
</dbReference>
<dbReference type="Proteomes" id="UP000220251">
    <property type="component" value="Unassembled WGS sequence"/>
</dbReference>